<evidence type="ECO:0000256" key="5">
    <source>
        <dbReference type="ARBA" id="ARBA00023319"/>
    </source>
</evidence>
<feature type="domain" description="Fibronectin type-III" evidence="9">
    <location>
        <begin position="491"/>
        <end position="582"/>
    </location>
</feature>
<evidence type="ECO:0000256" key="3">
    <source>
        <dbReference type="ARBA" id="ARBA00023157"/>
    </source>
</evidence>
<evidence type="ECO:0000256" key="2">
    <source>
        <dbReference type="ARBA" id="ARBA00023136"/>
    </source>
</evidence>
<evidence type="ECO:0000256" key="6">
    <source>
        <dbReference type="SAM" id="MobiDB-lite"/>
    </source>
</evidence>
<dbReference type="InterPro" id="IPR003599">
    <property type="entry name" value="Ig_sub"/>
</dbReference>
<dbReference type="PROSITE" id="PS50853">
    <property type="entry name" value="FN3"/>
    <property type="match status" value="1"/>
</dbReference>
<dbReference type="SUPFAM" id="SSF48726">
    <property type="entry name" value="Immunoglobulin"/>
    <property type="match status" value="2"/>
</dbReference>
<evidence type="ECO:0000259" key="8">
    <source>
        <dbReference type="PROSITE" id="PS50835"/>
    </source>
</evidence>
<name>A0A8S3TCW4_MYTED</name>
<keyword evidence="7" id="KW-0812">Transmembrane</keyword>
<evidence type="ECO:0000313" key="11">
    <source>
        <dbReference type="Proteomes" id="UP000683360"/>
    </source>
</evidence>
<dbReference type="Pfam" id="PF08205">
    <property type="entry name" value="C2-set_2"/>
    <property type="match status" value="1"/>
</dbReference>
<dbReference type="SMART" id="SM00060">
    <property type="entry name" value="FN3"/>
    <property type="match status" value="1"/>
</dbReference>
<dbReference type="Gene3D" id="2.60.40.10">
    <property type="entry name" value="Immunoglobulins"/>
    <property type="match status" value="3"/>
</dbReference>
<dbReference type="PANTHER" id="PTHR11640">
    <property type="entry name" value="NEPHRIN"/>
    <property type="match status" value="1"/>
</dbReference>
<protein>
    <submittedName>
        <fullName evidence="10">Uncharacterized protein</fullName>
    </submittedName>
</protein>
<evidence type="ECO:0000313" key="10">
    <source>
        <dbReference type="EMBL" id="CAG2228711.1"/>
    </source>
</evidence>
<organism evidence="10 11">
    <name type="scientific">Mytilus edulis</name>
    <name type="common">Blue mussel</name>
    <dbReference type="NCBI Taxonomy" id="6550"/>
    <lineage>
        <taxon>Eukaryota</taxon>
        <taxon>Metazoa</taxon>
        <taxon>Spiralia</taxon>
        <taxon>Lophotrochozoa</taxon>
        <taxon>Mollusca</taxon>
        <taxon>Bivalvia</taxon>
        <taxon>Autobranchia</taxon>
        <taxon>Pteriomorphia</taxon>
        <taxon>Mytilida</taxon>
        <taxon>Mytiloidea</taxon>
        <taxon>Mytilidae</taxon>
        <taxon>Mytilinae</taxon>
        <taxon>Mytilus</taxon>
    </lineage>
</organism>
<feature type="domain" description="Ig-like" evidence="8">
    <location>
        <begin position="105"/>
        <end position="191"/>
    </location>
</feature>
<reference evidence="10" key="1">
    <citation type="submission" date="2021-03" db="EMBL/GenBank/DDBJ databases">
        <authorList>
            <person name="Bekaert M."/>
        </authorList>
    </citation>
    <scope>NUCLEOTIDE SEQUENCE</scope>
</reference>
<sequence>MNYITDLAITQESIYESLGSPVKLVCPIVNNTRAITWLGPPNLKLYAVGTEVSTELSTQVDISETDTDKKSILLILHFNTDKSGKFRCSDTYDKREFNLIIKRNPSNLVIVNATGDKITTVEGRQNNLECRVTSGQPGGNITWSTDGVVVAENGPSLVTYSLTPKKSDNGKLFKCEAFTAEGKSVLESSVLLKVFYIPKISFIPNQTLTVKEGNDTQLICINDGNDPDATTEWKRPGTYTIISNNTRLNMVNVNRTDAGLYTCRVDTEAGVYEVNAKVVVQYAPTIDIQYSLTKRKMKCIPNGVPNRYVFKDWEHSTEYNDHIRFLPIVKEGNTATLTFPTNITGKNHLRDRGIYICRASNNISSSDGMFIMQKKNLNLKSEPYFVSSTENTQFGVYLKTAEIKIKFVSVPEYNSYAVYKNGSRFIDFTESVYRNIKLTDNIYGKNVSVKGTIISLQIQIDTLDDYSSYKIVVKNAIGSSHHTIELVSASAPDMPKFIRTVAQQTQFSVLWKPGFDGGVLQRFIVEYKKIGDIHWNYQTTRSNFIIIGGLQPATKYLIRMFSRNLIDDSNRTEEILIQTDKYAIKETSLSVQSVVILLSVVIIVLLVAGMGLYVRRLKQRHRERMELAINVETPEGTYDEIAHYTDIIENENLQPTSQENDNSIMLMTNRDIDLVSGDHASTSSDKDRDSSEYVDDGYEQPYTTLVVTGQVKDDQVYLPTKNKSDYENAILFQNVACEHAYEFLEEDSLSDKTNAHDDYENRNRNYYVNDFNESNENVPHTFIYPQINKAEYINLSLLTNNIEFEKK</sequence>
<keyword evidence="7" id="KW-1133">Transmembrane helix</keyword>
<feature type="region of interest" description="Disordered" evidence="6">
    <location>
        <begin position="675"/>
        <end position="697"/>
    </location>
</feature>
<feature type="transmembrane region" description="Helical" evidence="7">
    <location>
        <begin position="594"/>
        <end position="614"/>
    </location>
</feature>
<dbReference type="PROSITE" id="PS50835">
    <property type="entry name" value="IG_LIKE"/>
    <property type="match status" value="2"/>
</dbReference>
<evidence type="ECO:0000256" key="7">
    <source>
        <dbReference type="SAM" id="Phobius"/>
    </source>
</evidence>
<evidence type="ECO:0000259" key="9">
    <source>
        <dbReference type="PROSITE" id="PS50853"/>
    </source>
</evidence>
<dbReference type="CDD" id="cd00096">
    <property type="entry name" value="Ig"/>
    <property type="match status" value="1"/>
</dbReference>
<keyword evidence="5" id="KW-0393">Immunoglobulin domain</keyword>
<dbReference type="SUPFAM" id="SSF49265">
    <property type="entry name" value="Fibronectin type III"/>
    <property type="match status" value="1"/>
</dbReference>
<keyword evidence="11" id="KW-1185">Reference proteome</keyword>
<dbReference type="InterPro" id="IPR013162">
    <property type="entry name" value="CD80_C2-set"/>
</dbReference>
<dbReference type="GO" id="GO:0005911">
    <property type="term" value="C:cell-cell junction"/>
    <property type="evidence" value="ECO:0007669"/>
    <property type="project" value="TreeGrafter"/>
</dbReference>
<proteinExistence type="predicted"/>
<keyword evidence="4" id="KW-0325">Glycoprotein</keyword>
<accession>A0A8S3TCW4</accession>
<dbReference type="OrthoDB" id="10028801at2759"/>
<feature type="domain" description="Ig-like" evidence="8">
    <location>
        <begin position="198"/>
        <end position="279"/>
    </location>
</feature>
<dbReference type="InterPro" id="IPR007110">
    <property type="entry name" value="Ig-like_dom"/>
</dbReference>
<dbReference type="SMART" id="SM00409">
    <property type="entry name" value="IG"/>
    <property type="match status" value="3"/>
</dbReference>
<dbReference type="Proteomes" id="UP000683360">
    <property type="component" value="Unassembled WGS sequence"/>
</dbReference>
<dbReference type="InterPro" id="IPR036116">
    <property type="entry name" value="FN3_sf"/>
</dbReference>
<dbReference type="GO" id="GO:0005886">
    <property type="term" value="C:plasma membrane"/>
    <property type="evidence" value="ECO:0007669"/>
    <property type="project" value="TreeGrafter"/>
</dbReference>
<dbReference type="Pfam" id="PF13927">
    <property type="entry name" value="Ig_3"/>
    <property type="match status" value="1"/>
</dbReference>
<evidence type="ECO:0000256" key="1">
    <source>
        <dbReference type="ARBA" id="ARBA00004479"/>
    </source>
</evidence>
<dbReference type="GO" id="GO:0050839">
    <property type="term" value="F:cell adhesion molecule binding"/>
    <property type="evidence" value="ECO:0007669"/>
    <property type="project" value="TreeGrafter"/>
</dbReference>
<dbReference type="AlphaFoldDB" id="A0A8S3TCW4"/>
<comment type="caution">
    <text evidence="10">The sequence shown here is derived from an EMBL/GenBank/DDBJ whole genome shotgun (WGS) entry which is preliminary data.</text>
</comment>
<keyword evidence="3" id="KW-1015">Disulfide bond</keyword>
<dbReference type="EMBL" id="CAJPWZ010002000">
    <property type="protein sequence ID" value="CAG2228711.1"/>
    <property type="molecule type" value="Genomic_DNA"/>
</dbReference>
<dbReference type="SMART" id="SM00408">
    <property type="entry name" value="IGc2"/>
    <property type="match status" value="3"/>
</dbReference>
<keyword evidence="2 7" id="KW-0472">Membrane</keyword>
<dbReference type="InterPro" id="IPR036179">
    <property type="entry name" value="Ig-like_dom_sf"/>
</dbReference>
<dbReference type="InterPro" id="IPR003961">
    <property type="entry name" value="FN3_dom"/>
</dbReference>
<dbReference type="CDD" id="cd00063">
    <property type="entry name" value="FN3"/>
    <property type="match status" value="1"/>
</dbReference>
<dbReference type="GO" id="GO:0098609">
    <property type="term" value="P:cell-cell adhesion"/>
    <property type="evidence" value="ECO:0007669"/>
    <property type="project" value="TreeGrafter"/>
</dbReference>
<evidence type="ECO:0000256" key="4">
    <source>
        <dbReference type="ARBA" id="ARBA00023180"/>
    </source>
</evidence>
<dbReference type="PANTHER" id="PTHR11640:SF31">
    <property type="entry name" value="IRREGULAR CHIASM C-ROUGHEST PROTEIN-RELATED"/>
    <property type="match status" value="1"/>
</dbReference>
<dbReference type="InterPro" id="IPR013783">
    <property type="entry name" value="Ig-like_fold"/>
</dbReference>
<dbReference type="InterPro" id="IPR051275">
    <property type="entry name" value="Cell_adhesion_signaling"/>
</dbReference>
<comment type="subcellular location">
    <subcellularLocation>
        <location evidence="1">Membrane</location>
        <topology evidence="1">Single-pass type I membrane protein</topology>
    </subcellularLocation>
</comment>
<gene>
    <name evidence="10" type="ORF">MEDL_41653</name>
</gene>
<dbReference type="InterPro" id="IPR003598">
    <property type="entry name" value="Ig_sub2"/>
</dbReference>